<reference evidence="1 2" key="1">
    <citation type="submission" date="2019-06" db="EMBL/GenBank/DDBJ databases">
        <title>Genome Sequence of the Brown Rot Fungal Pathogen Monilinia fructicola.</title>
        <authorList>
            <person name="De Miccolis Angelini R.M."/>
            <person name="Landi L."/>
            <person name="Abate D."/>
            <person name="Pollastro S."/>
            <person name="Romanazzi G."/>
            <person name="Faretra F."/>
        </authorList>
    </citation>
    <scope>NUCLEOTIDE SEQUENCE [LARGE SCALE GENOMIC DNA]</scope>
    <source>
        <strain evidence="1 2">Mfrc123</strain>
    </source>
</reference>
<gene>
    <name evidence="1" type="ORF">EYC84_010971</name>
</gene>
<dbReference type="EMBL" id="VICG01000014">
    <property type="protein sequence ID" value="KAA8565241.1"/>
    <property type="molecule type" value="Genomic_DNA"/>
</dbReference>
<keyword evidence="2" id="KW-1185">Reference proteome</keyword>
<proteinExistence type="predicted"/>
<comment type="caution">
    <text evidence="1">The sequence shown here is derived from an EMBL/GenBank/DDBJ whole genome shotgun (WGS) entry which is preliminary data.</text>
</comment>
<accession>A0A5M9J7U1</accession>
<dbReference type="Gene3D" id="3.30.450.40">
    <property type="match status" value="1"/>
</dbReference>
<dbReference type="AlphaFoldDB" id="A0A5M9J7U1"/>
<evidence type="ECO:0000313" key="1">
    <source>
        <dbReference type="EMBL" id="KAA8565241.1"/>
    </source>
</evidence>
<dbReference type="InterPro" id="IPR029016">
    <property type="entry name" value="GAF-like_dom_sf"/>
</dbReference>
<organism evidence="1 2">
    <name type="scientific">Monilinia fructicola</name>
    <name type="common">Brown rot fungus</name>
    <name type="synonym">Ciboria fructicola</name>
    <dbReference type="NCBI Taxonomy" id="38448"/>
    <lineage>
        <taxon>Eukaryota</taxon>
        <taxon>Fungi</taxon>
        <taxon>Dikarya</taxon>
        <taxon>Ascomycota</taxon>
        <taxon>Pezizomycotina</taxon>
        <taxon>Leotiomycetes</taxon>
        <taxon>Helotiales</taxon>
        <taxon>Sclerotiniaceae</taxon>
        <taxon>Monilinia</taxon>
    </lineage>
</organism>
<evidence type="ECO:0000313" key="2">
    <source>
        <dbReference type="Proteomes" id="UP000322873"/>
    </source>
</evidence>
<dbReference type="Proteomes" id="UP000322873">
    <property type="component" value="Unassembled WGS sequence"/>
</dbReference>
<sequence length="90" mass="10334">MERRRKDPTKSSRLQVLPFVARLRILFGEIGSGKVDWSTRLLAIGVLKKTGRMVHADSSTFRADISKEEAYAQVLEEARGLFDGQRNWVW</sequence>
<protein>
    <submittedName>
        <fullName evidence="1">Uncharacterized protein</fullName>
    </submittedName>
</protein>
<name>A0A5M9J7U1_MONFR</name>